<evidence type="ECO:0000313" key="2">
    <source>
        <dbReference type="Proteomes" id="UP000799291"/>
    </source>
</evidence>
<accession>A0A6G1IM56</accession>
<keyword evidence="2" id="KW-1185">Reference proteome</keyword>
<proteinExistence type="predicted"/>
<evidence type="ECO:0000313" key="1">
    <source>
        <dbReference type="EMBL" id="KAF2678959.1"/>
    </source>
</evidence>
<organism evidence="1 2">
    <name type="scientific">Lentithecium fluviatile CBS 122367</name>
    <dbReference type="NCBI Taxonomy" id="1168545"/>
    <lineage>
        <taxon>Eukaryota</taxon>
        <taxon>Fungi</taxon>
        <taxon>Dikarya</taxon>
        <taxon>Ascomycota</taxon>
        <taxon>Pezizomycotina</taxon>
        <taxon>Dothideomycetes</taxon>
        <taxon>Pleosporomycetidae</taxon>
        <taxon>Pleosporales</taxon>
        <taxon>Massarineae</taxon>
        <taxon>Lentitheciaceae</taxon>
        <taxon>Lentithecium</taxon>
    </lineage>
</organism>
<sequence length="152" mass="16638">MNEVGINLRIRICDPPIAKPGGRPNVEDLKNESWSIAGGGRRIVTFVPTTTSSGSHHSGVLTAVSGTHNHLLTHPTHICTAVLRQSPIRSAQNLPRGQFKTSLIIIIIISLRPRYLVSLHKYSATNPRVPKHVISRPQTCMYISEAPRAGAR</sequence>
<gene>
    <name evidence="1" type="ORF">K458DRAFT_435416</name>
</gene>
<name>A0A6G1IM56_9PLEO</name>
<protein>
    <submittedName>
        <fullName evidence="1">Uncharacterized protein</fullName>
    </submittedName>
</protein>
<dbReference type="Proteomes" id="UP000799291">
    <property type="component" value="Unassembled WGS sequence"/>
</dbReference>
<dbReference type="AlphaFoldDB" id="A0A6G1IM56"/>
<dbReference type="EMBL" id="MU005607">
    <property type="protein sequence ID" value="KAF2678959.1"/>
    <property type="molecule type" value="Genomic_DNA"/>
</dbReference>
<reference evidence="1" key="1">
    <citation type="journal article" date="2020" name="Stud. Mycol.">
        <title>101 Dothideomycetes genomes: a test case for predicting lifestyles and emergence of pathogens.</title>
        <authorList>
            <person name="Haridas S."/>
            <person name="Albert R."/>
            <person name="Binder M."/>
            <person name="Bloem J."/>
            <person name="Labutti K."/>
            <person name="Salamov A."/>
            <person name="Andreopoulos B."/>
            <person name="Baker S."/>
            <person name="Barry K."/>
            <person name="Bills G."/>
            <person name="Bluhm B."/>
            <person name="Cannon C."/>
            <person name="Castanera R."/>
            <person name="Culley D."/>
            <person name="Daum C."/>
            <person name="Ezra D."/>
            <person name="Gonzalez J."/>
            <person name="Henrissat B."/>
            <person name="Kuo A."/>
            <person name="Liang C."/>
            <person name="Lipzen A."/>
            <person name="Lutzoni F."/>
            <person name="Magnuson J."/>
            <person name="Mondo S."/>
            <person name="Nolan M."/>
            <person name="Ohm R."/>
            <person name="Pangilinan J."/>
            <person name="Park H.-J."/>
            <person name="Ramirez L."/>
            <person name="Alfaro M."/>
            <person name="Sun H."/>
            <person name="Tritt A."/>
            <person name="Yoshinaga Y."/>
            <person name="Zwiers L.-H."/>
            <person name="Turgeon B."/>
            <person name="Goodwin S."/>
            <person name="Spatafora J."/>
            <person name="Crous P."/>
            <person name="Grigoriev I."/>
        </authorList>
    </citation>
    <scope>NUCLEOTIDE SEQUENCE</scope>
    <source>
        <strain evidence="1">CBS 122367</strain>
    </source>
</reference>